<accession>T5A5I6</accession>
<feature type="transmembrane region" description="Helical" evidence="6">
    <location>
        <begin position="140"/>
        <end position="162"/>
    </location>
</feature>
<feature type="transmembrane region" description="Helical" evidence="6">
    <location>
        <begin position="183"/>
        <end position="203"/>
    </location>
</feature>
<comment type="similarity">
    <text evidence="2">Belongs to the purine-cytosine permease (2.A.39) family.</text>
</comment>
<dbReference type="InterPro" id="IPR001248">
    <property type="entry name" value="Pur-cyt_permease"/>
</dbReference>
<name>T5A5I6_OPHSC</name>
<feature type="transmembrane region" description="Helical" evidence="6">
    <location>
        <begin position="429"/>
        <end position="452"/>
    </location>
</feature>
<dbReference type="OrthoDB" id="2018619at2759"/>
<evidence type="ECO:0000313" key="7">
    <source>
        <dbReference type="EMBL" id="EQK97640.1"/>
    </source>
</evidence>
<dbReference type="GO" id="GO:0005886">
    <property type="term" value="C:plasma membrane"/>
    <property type="evidence" value="ECO:0007669"/>
    <property type="project" value="TreeGrafter"/>
</dbReference>
<dbReference type="Pfam" id="PF02133">
    <property type="entry name" value="Transp_cyt_pur"/>
    <property type="match status" value="1"/>
</dbReference>
<evidence type="ECO:0000256" key="2">
    <source>
        <dbReference type="ARBA" id="ARBA00008974"/>
    </source>
</evidence>
<feature type="transmembrane region" description="Helical" evidence="6">
    <location>
        <begin position="546"/>
        <end position="568"/>
    </location>
</feature>
<dbReference type="AlphaFoldDB" id="T5A5I6"/>
<organism evidence="7 8">
    <name type="scientific">Ophiocordyceps sinensis (strain Co18 / CGMCC 3.14243)</name>
    <name type="common">Yarsagumba caterpillar fungus</name>
    <name type="synonym">Hirsutella sinensis</name>
    <dbReference type="NCBI Taxonomy" id="911162"/>
    <lineage>
        <taxon>Eukaryota</taxon>
        <taxon>Fungi</taxon>
        <taxon>Dikarya</taxon>
        <taxon>Ascomycota</taxon>
        <taxon>Pezizomycotina</taxon>
        <taxon>Sordariomycetes</taxon>
        <taxon>Hypocreomycetidae</taxon>
        <taxon>Hypocreales</taxon>
        <taxon>Ophiocordycipitaceae</taxon>
        <taxon>Ophiocordyceps</taxon>
    </lineage>
</organism>
<dbReference type="EMBL" id="KE657565">
    <property type="protein sequence ID" value="EQK97640.1"/>
    <property type="molecule type" value="Genomic_DNA"/>
</dbReference>
<reference evidence="7 8" key="1">
    <citation type="journal article" date="2013" name="Chin. Sci. Bull.">
        <title>Genome survey uncovers the secrets of sex and lifestyle in caterpillar fungus.</title>
        <authorList>
            <person name="Hu X."/>
            <person name="Zhang Y."/>
            <person name="Xiao G."/>
            <person name="Zheng P."/>
            <person name="Xia Y."/>
            <person name="Zhang X."/>
            <person name="St Leger R.J."/>
            <person name="Liu X."/>
            <person name="Wang C."/>
        </authorList>
    </citation>
    <scope>NUCLEOTIDE SEQUENCE [LARGE SCALE GENOMIC DNA]</scope>
    <source>
        <strain evidence="8">Co18 / CGMCC 3.14243</strain>
        <tissue evidence="7">Fruit-body</tissue>
    </source>
</reference>
<dbReference type="PANTHER" id="PTHR30618">
    <property type="entry name" value="NCS1 FAMILY PURINE/PYRIMIDINE TRANSPORTER"/>
    <property type="match status" value="1"/>
</dbReference>
<keyword evidence="5 6" id="KW-0472">Membrane</keyword>
<evidence type="ECO:0000256" key="6">
    <source>
        <dbReference type="SAM" id="Phobius"/>
    </source>
</evidence>
<evidence type="ECO:0000256" key="4">
    <source>
        <dbReference type="ARBA" id="ARBA00022989"/>
    </source>
</evidence>
<feature type="transmembrane region" description="Helical" evidence="6">
    <location>
        <begin position="305"/>
        <end position="322"/>
    </location>
</feature>
<dbReference type="HOGENOM" id="CLU_021555_3_2_1"/>
<comment type="subcellular location">
    <subcellularLocation>
        <location evidence="1">Membrane</location>
        <topology evidence="1">Multi-pass membrane protein</topology>
    </subcellularLocation>
</comment>
<keyword evidence="3 6" id="KW-0812">Transmembrane</keyword>
<evidence type="ECO:0000256" key="5">
    <source>
        <dbReference type="ARBA" id="ARBA00023136"/>
    </source>
</evidence>
<feature type="transmembrane region" description="Helical" evidence="6">
    <location>
        <begin position="111"/>
        <end position="134"/>
    </location>
</feature>
<dbReference type="GO" id="GO:0015205">
    <property type="term" value="F:nucleobase transmembrane transporter activity"/>
    <property type="evidence" value="ECO:0007669"/>
    <property type="project" value="TreeGrafter"/>
</dbReference>
<keyword evidence="4 6" id="KW-1133">Transmembrane helix</keyword>
<gene>
    <name evidence="7" type="ORF">OCS_06646</name>
</gene>
<dbReference type="Proteomes" id="UP000019374">
    <property type="component" value="Unassembled WGS sequence"/>
</dbReference>
<proteinExistence type="inferred from homology"/>
<evidence type="ECO:0000256" key="1">
    <source>
        <dbReference type="ARBA" id="ARBA00004141"/>
    </source>
</evidence>
<protein>
    <submittedName>
        <fullName evidence="7">NCS1 family nucleobase:cation symporter-1</fullName>
    </submittedName>
</protein>
<sequence>MPLSIRRRLPQKAQAISPHRLAFSLSPMLAKLKERSLRQKLPASRDGFGLGNRQAKAPMVGIALPSVCTPDAETDPSPKDDDAAYENTTWCNRDLIPIPPDRRTYGVLSYLGYWTVAGSCLSAWSTGSTLLAFGLSPRQAIGAVVGGGVVTGLLAVACGWMGENHHIGFTVSSRFSWGMRGSYFPVILRIFTGSIWFGLQALWGGQATRVAIGALFPPGFAHLPNRFDPRTHLQTNDFIGLVVWLCLFVPGVLVKPEELQPAFVISFIFFCGSCFGLLIWALSLLHGPGEMFYEPGTTENASWDFLFGITAILGAWGGGTIGQSDWTRYASRKYAPLMSQMVASPVTISATAIIGIIVTSAARDIIQGEILWNPIHLLAAIQDYYESSIPARIAVFLASLGLIGSQLLVSIVMISISTGMDIAGLWPKYLNIVRGGYIMAVVGIATQPWHILATATKFLAVISGFGIFLAPATGIMLADYHLVRRRRLKLKDLYVGNGTSIYWFDHGFNWRALAAFIAGAWPLVPGLVATVNGYTSPSWVPWIRLYNLTFVVGLAIGSFVFWLLNLVFPVPGIGQDAPFLDESLDAAPDTRSAPEHQVEAQGMVKRVMSTFRCQREA</sequence>
<dbReference type="eggNOG" id="KOG2466">
    <property type="taxonomic scope" value="Eukaryota"/>
</dbReference>
<feature type="transmembrane region" description="Helical" evidence="6">
    <location>
        <begin position="393"/>
        <end position="417"/>
    </location>
</feature>
<feature type="transmembrane region" description="Helical" evidence="6">
    <location>
        <begin position="458"/>
        <end position="483"/>
    </location>
</feature>
<dbReference type="InterPro" id="IPR045225">
    <property type="entry name" value="Uracil/uridine/allantoin_perm"/>
</dbReference>
<feature type="transmembrane region" description="Helical" evidence="6">
    <location>
        <begin position="262"/>
        <end position="285"/>
    </location>
</feature>
<feature type="transmembrane region" description="Helical" evidence="6">
    <location>
        <begin position="512"/>
        <end position="534"/>
    </location>
</feature>
<dbReference type="Gene3D" id="1.10.4160.10">
    <property type="entry name" value="Hydantoin permease"/>
    <property type="match status" value="1"/>
</dbReference>
<evidence type="ECO:0000256" key="3">
    <source>
        <dbReference type="ARBA" id="ARBA00022692"/>
    </source>
</evidence>
<dbReference type="PANTHER" id="PTHR30618:SF15">
    <property type="entry name" value="NICOTINAMIDE RIBOSIDE TRANSPORTER 1-RELATED"/>
    <property type="match status" value="1"/>
</dbReference>
<evidence type="ECO:0000313" key="8">
    <source>
        <dbReference type="Proteomes" id="UP000019374"/>
    </source>
</evidence>
<feature type="transmembrane region" description="Helical" evidence="6">
    <location>
        <begin position="342"/>
        <end position="362"/>
    </location>
</feature>
<feature type="transmembrane region" description="Helical" evidence="6">
    <location>
        <begin position="238"/>
        <end position="255"/>
    </location>
</feature>